<keyword evidence="1" id="KW-1133">Transmembrane helix</keyword>
<gene>
    <name evidence="2" type="ORF">BLNAU_9040</name>
</gene>
<keyword evidence="1" id="KW-0812">Transmembrane</keyword>
<dbReference type="Proteomes" id="UP001281761">
    <property type="component" value="Unassembled WGS sequence"/>
</dbReference>
<keyword evidence="3" id="KW-1185">Reference proteome</keyword>
<evidence type="ECO:0000313" key="3">
    <source>
        <dbReference type="Proteomes" id="UP001281761"/>
    </source>
</evidence>
<reference evidence="2 3" key="1">
    <citation type="journal article" date="2022" name="bioRxiv">
        <title>Genomics of Preaxostyla Flagellates Illuminates Evolutionary Transitions and the Path Towards Mitochondrial Loss.</title>
        <authorList>
            <person name="Novak L.V.F."/>
            <person name="Treitli S.C."/>
            <person name="Pyrih J."/>
            <person name="Halakuc P."/>
            <person name="Pipaliya S.V."/>
            <person name="Vacek V."/>
            <person name="Brzon O."/>
            <person name="Soukal P."/>
            <person name="Eme L."/>
            <person name="Dacks J.B."/>
            <person name="Karnkowska A."/>
            <person name="Elias M."/>
            <person name="Hampl V."/>
        </authorList>
    </citation>
    <scope>NUCLEOTIDE SEQUENCE [LARGE SCALE GENOMIC DNA]</scope>
    <source>
        <strain evidence="2">NAU3</strain>
        <tissue evidence="2">Gut</tissue>
    </source>
</reference>
<accession>A0ABQ9XX55</accession>
<sequence>MVLPLVGRGYGQMSKSNEEWMFDEEGWSGGWVEMEEIVGVELSFDSTHFTLGTGPLFSFSGKSLPEGSEIGMIGAIETELRLSSLSNVTSSFVDGGESLGVGSSVWERVVGSRIERSTNHDMGTGLCGTRLGGNMMCQNSSFSSCVRTSNTVFDMKHVNVTQSFIKRTYVTSPSVITSVKFTLCTFNAMTVAAENWDGGAAICVVYAGSTLTVTQCFFHKCRCTRDADGGAICVNEFADYSPFSLSLSCFTECSTDVRPRIWGGSVSCGSYSPISISDCFFEKSKSHSGGGICVRAKRFTTLSNCAFVSCSSVERGGAMRFSSNNEIALSFLQFRKCSSKAPDTKDIYINHVSSSNVNSHTVQYCDSTSGKPNVLLEDDYSRFYDKSYLVPQLSSTPSVKVSVSISGDTATVTATANPAVKGTMGILLKGSNVLRLVHVQFGTNSGTSTSASAVVSSGTYGVLPKAKYSHRASSMPSNYLSLLKVDSAHSSLKDGNTTAITLCGANLRVGNYSMLIRNGDNTFNISLNRSNSTTLVGKAPLYPSTASGRLEWGTEYDVEKVMWRRTDGGEEIIRLFNRISFTTPKEPPRLVSLKSCSLNGRKDELTISFLTSLLPEGTGTIKVKPTDSEIIVEGVLTRDSDTQYTAVISTAWTANATHLSFGTTYSVQSATFNSVAAVIDSGTSFDVPNPPVITSFSLPIECSSDSFEIVVNGQNFPSLQTYTLTLSEAQTHTISIRFSESTKGTGTVKASLPSEMQFDRTYSVSSVTKGDDHVLLNETTFTTPLGPTLLSISTSLTTPLKKEVLLSLNGLRMKSGTHNLTFKERDTSTEFSISVTIETTTTGKGKEDIYGGTILKYGTTYEVISLTSDSLHFALTPSLIFTTDPEPPRVCSCTDSVLNKDRSKVTISLEGRALTVSFGSIWVSFGGTFWESLSIRKISATHCEADFLVDPEEDVTHLKYEGEYTVCVNPHEASSLLVDSGITVHIPGPPSFTEVEFEFTNSLGTGCIAIFTGANLVKGTEYAVALNTSHTFSIVVKSSKKAESCEMVIGFEGSLAYSTDILVESIEPIDQESGIALIPSSITGQTPARPDVNEINVDTAGPNNWTCGDLSRPCSTMDAAWKVVQKLEIWQPTLSLLNSTSLSSPMTIGSGMSVLIQNGTPRKPSLHISSSAAESATSALIVVSSAHLNIQNIDIVVESSKLSFILISALSSEMILQDGLITVKDEPARSRNEMEELCVWTTGLIELTDTELNVTNNRFMNISQGAIRMKGGQLNIQTSVFTDNSPNYQNFPSARRNIACSNDGNIVIGSLEAGDGLNESSAWISSDGCSIESTEVNAASPLFIPTLSSDSTSKFDKKTKSFTLTIEGSTLIPCSLLLKVMEMEEDGTEGSSTLIPLAVDSVRSFTETRIVVTLPRSSLESLDDTLEWRGRLIFGENRTPSNSFLIQQNSSGRLAHAIRDNMKWWIPLVVVLSCALLALIPIVVLLMRRRNKNKGGNDEMDGEQEMVEIEDESDALKDESDSDDVPHSVHTAFEEPFTHARPDSDISCCESDQNTNGILPASADGTTVLFVGGDDFGRLKNEVELTSSQDGQFERRFVDEEKLDDAQFSPSQAAPAVNTRRQMGIEIVPRMALGERDDVVSLLLDCLDLNPRSRPSLESVASHLESIGERRTEAAADLLDLLSLVH</sequence>
<evidence type="ECO:0000256" key="1">
    <source>
        <dbReference type="SAM" id="Phobius"/>
    </source>
</evidence>
<proteinExistence type="predicted"/>
<feature type="transmembrane region" description="Helical" evidence="1">
    <location>
        <begin position="1464"/>
        <end position="1487"/>
    </location>
</feature>
<comment type="caution">
    <text evidence="2">The sequence shown here is derived from an EMBL/GenBank/DDBJ whole genome shotgun (WGS) entry which is preliminary data.</text>
</comment>
<name>A0ABQ9XX55_9EUKA</name>
<organism evidence="2 3">
    <name type="scientific">Blattamonas nauphoetae</name>
    <dbReference type="NCBI Taxonomy" id="2049346"/>
    <lineage>
        <taxon>Eukaryota</taxon>
        <taxon>Metamonada</taxon>
        <taxon>Preaxostyla</taxon>
        <taxon>Oxymonadida</taxon>
        <taxon>Blattamonas</taxon>
    </lineage>
</organism>
<keyword evidence="1" id="KW-0472">Membrane</keyword>
<dbReference type="EMBL" id="JARBJD010000060">
    <property type="protein sequence ID" value="KAK2956063.1"/>
    <property type="molecule type" value="Genomic_DNA"/>
</dbReference>
<evidence type="ECO:0000313" key="2">
    <source>
        <dbReference type="EMBL" id="KAK2956063.1"/>
    </source>
</evidence>
<protein>
    <submittedName>
        <fullName evidence="2">Uncharacterized protein</fullName>
    </submittedName>
</protein>